<dbReference type="InterPro" id="IPR039551">
    <property type="entry name" value="Cho/carn_acyl_trans"/>
</dbReference>
<feature type="non-terminal residue" evidence="3">
    <location>
        <position position="1"/>
    </location>
</feature>
<evidence type="ECO:0000259" key="2">
    <source>
        <dbReference type="Pfam" id="PF00755"/>
    </source>
</evidence>
<dbReference type="EMBL" id="SGPK01001586">
    <property type="protein sequence ID" value="THG92708.1"/>
    <property type="molecule type" value="Genomic_DNA"/>
</dbReference>
<dbReference type="InterPro" id="IPR023213">
    <property type="entry name" value="CAT-like_dom_sf"/>
</dbReference>
<dbReference type="PANTHER" id="PTHR22589:SF29">
    <property type="entry name" value="MITOCHONDRIAL CARNITINE O-ACETYLTRANSFERASE-RELATED"/>
    <property type="match status" value="1"/>
</dbReference>
<comment type="similarity">
    <text evidence="1">Belongs to the carnitine/choline acetyltransferase family.</text>
</comment>
<dbReference type="InterPro" id="IPR000542">
    <property type="entry name" value="Carn_acyl_trans"/>
</dbReference>
<protein>
    <recommendedName>
        <fullName evidence="2">Choline/carnitine acyltransferase domain-containing protein</fullName>
    </recommendedName>
</protein>
<dbReference type="Gene3D" id="3.30.559.10">
    <property type="entry name" value="Chloramphenicol acetyltransferase-like domain"/>
    <property type="match status" value="1"/>
</dbReference>
<dbReference type="PANTHER" id="PTHR22589">
    <property type="entry name" value="CARNITINE O-ACYLTRANSFERASE"/>
    <property type="match status" value="1"/>
</dbReference>
<dbReference type="OrthoDB" id="240216at2759"/>
<evidence type="ECO:0000256" key="1">
    <source>
        <dbReference type="ARBA" id="ARBA00005232"/>
    </source>
</evidence>
<dbReference type="Pfam" id="PF00755">
    <property type="entry name" value="Carn_acyltransf"/>
    <property type="match status" value="1"/>
</dbReference>
<dbReference type="GO" id="GO:0004092">
    <property type="term" value="F:carnitine O-acetyltransferase activity"/>
    <property type="evidence" value="ECO:0007669"/>
    <property type="project" value="TreeGrafter"/>
</dbReference>
<proteinExistence type="inferred from homology"/>
<evidence type="ECO:0000313" key="4">
    <source>
        <dbReference type="Proteomes" id="UP000308199"/>
    </source>
</evidence>
<dbReference type="GO" id="GO:0009437">
    <property type="term" value="P:carnitine metabolic process"/>
    <property type="evidence" value="ECO:0007669"/>
    <property type="project" value="TreeGrafter"/>
</dbReference>
<dbReference type="AlphaFoldDB" id="A0A4S4K4P1"/>
<gene>
    <name evidence="3" type="ORF">EW145_g8616</name>
</gene>
<dbReference type="GO" id="GO:0005739">
    <property type="term" value="C:mitochondrion"/>
    <property type="evidence" value="ECO:0007669"/>
    <property type="project" value="TreeGrafter"/>
</dbReference>
<name>A0A4S4K4P1_9AGAM</name>
<organism evidence="3 4">
    <name type="scientific">Phellinidium pouzarii</name>
    <dbReference type="NCBI Taxonomy" id="167371"/>
    <lineage>
        <taxon>Eukaryota</taxon>
        <taxon>Fungi</taxon>
        <taxon>Dikarya</taxon>
        <taxon>Basidiomycota</taxon>
        <taxon>Agaricomycotina</taxon>
        <taxon>Agaricomycetes</taxon>
        <taxon>Hymenochaetales</taxon>
        <taxon>Hymenochaetaceae</taxon>
        <taxon>Phellinidium</taxon>
    </lineage>
</organism>
<evidence type="ECO:0000313" key="3">
    <source>
        <dbReference type="EMBL" id="THG92708.1"/>
    </source>
</evidence>
<reference evidence="3 4" key="1">
    <citation type="submission" date="2019-02" db="EMBL/GenBank/DDBJ databases">
        <title>Genome sequencing of the rare red list fungi Phellinidium pouzarii.</title>
        <authorList>
            <person name="Buettner E."/>
            <person name="Kellner H."/>
        </authorList>
    </citation>
    <scope>NUCLEOTIDE SEQUENCE [LARGE SCALE GENOMIC DNA]</scope>
    <source>
        <strain evidence="3 4">DSM 108285</strain>
    </source>
</reference>
<accession>A0A4S4K4P1</accession>
<dbReference type="Proteomes" id="UP000308199">
    <property type="component" value="Unassembled WGS sequence"/>
</dbReference>
<sequence>RFFSDASPAHKIAALKRACERHVTLTRECSKGLGQDRNVANLSFNDFDVHLATRRHLYALYCLLQRELAGENLERSCGAGAGVSANGAGIPPSPSSASLTQSVCGYKPTTTLPAIFTDPGWSLLSTSILSTSNCGNPALRLFGFGPVAADGYGIGYIIKDDGISVPTIPLPHTLPTLTLTPICRK</sequence>
<comment type="caution">
    <text evidence="3">The sequence shown here is derived from an EMBL/GenBank/DDBJ whole genome shotgun (WGS) entry which is preliminary data.</text>
</comment>
<dbReference type="SUPFAM" id="SSF52777">
    <property type="entry name" value="CoA-dependent acyltransferases"/>
    <property type="match status" value="1"/>
</dbReference>
<feature type="domain" description="Choline/carnitine acyltransferase" evidence="2">
    <location>
        <begin position="5"/>
        <end position="165"/>
    </location>
</feature>
<keyword evidence="4" id="KW-1185">Reference proteome</keyword>